<evidence type="ECO:0000256" key="1">
    <source>
        <dbReference type="SAM" id="Phobius"/>
    </source>
</evidence>
<accession>A0ABT3KRH3</accession>
<name>A0ABT3KRH3_9BURK</name>
<evidence type="ECO:0000259" key="2">
    <source>
        <dbReference type="Pfam" id="PF15611"/>
    </source>
</evidence>
<reference evidence="4" key="1">
    <citation type="submission" date="2023-07" db="EMBL/GenBank/DDBJ databases">
        <title>Verminephrobacter genomes.</title>
        <authorList>
            <person name="Lund M.B."/>
        </authorList>
    </citation>
    <scope>NUCLEOTIDE SEQUENCE [LARGE SCALE GENOMIC DNA]</scope>
    <source>
        <strain evidence="4">AtM5-05</strain>
    </source>
</reference>
<dbReference type="RefSeq" id="WP_265281543.1">
    <property type="nucleotide sequence ID" value="NZ_QZCW01000001.1"/>
</dbReference>
<proteinExistence type="predicted"/>
<feature type="transmembrane region" description="Helical" evidence="1">
    <location>
        <begin position="45"/>
        <end position="70"/>
    </location>
</feature>
<dbReference type="Proteomes" id="UP001208935">
    <property type="component" value="Unassembled WGS sequence"/>
</dbReference>
<dbReference type="EMBL" id="QZCW01000001">
    <property type="protein sequence ID" value="MCW5320906.1"/>
    <property type="molecule type" value="Genomic_DNA"/>
</dbReference>
<feature type="domain" description="Zorya protein ZorC EH" evidence="2">
    <location>
        <begin position="76"/>
        <end position="427"/>
    </location>
</feature>
<organism evidence="3 4">
    <name type="scientific">Verminephrobacter aporrectodeae subsp. tuberculatae</name>
    <dbReference type="NCBI Taxonomy" id="1110392"/>
    <lineage>
        <taxon>Bacteria</taxon>
        <taxon>Pseudomonadati</taxon>
        <taxon>Pseudomonadota</taxon>
        <taxon>Betaproteobacteria</taxon>
        <taxon>Burkholderiales</taxon>
        <taxon>Comamonadaceae</taxon>
        <taxon>Verminephrobacter</taxon>
    </lineage>
</organism>
<protein>
    <recommendedName>
        <fullName evidence="2">Zorya protein ZorC EH domain-containing protein</fullName>
    </recommendedName>
</protein>
<sequence length="514" mass="58682">MKKAWERVEREHGGAGTGAPTDSIVTVIRIFRETGEIKTRRDLKYVCFGLSIPIGGWCVLVDVRLLRYVFERVRDLPKMRRRIRGFRALLSSYWGFPLHAGQTRDEARVGWGVLRSWLCAEHERIAQSPEPKRPWFAVLTRHTMLLSDNPCEQFGADLLRGDSTGLRDAIEGLAIPVNSWVQEEAVVAQMDAGCLLKDRAFQQTLPALLRIGVGCGGVELGETLRRRCVETLVFRYARCSERPEHMALRDAAVSHIGNPWLYRSRWRDDPSREMVSAWLKHRLISDFFELLSADGMGDRRRMDYWLRFAPAIEDMWFALGVNAQHRHSEPFDEFRLRAQGRLLALDATTHDNNAFVMQVGRYLLVEFGAKGNAMFVFARDSLDQPLLNALHSRARASVSVHQLKDSRHIHRMIHSDSSGQTWEQKFDDDLVPRIGWRPSVAPRGIGGPVRRPRPQVFSPGTWRSFARSHGLRVQDNRSKQGALWVLGVEQAGAVAAQLDAWGFRCRAPKGWYKE</sequence>
<comment type="caution">
    <text evidence="3">The sequence shown here is derived from an EMBL/GenBank/DDBJ whole genome shotgun (WGS) entry which is preliminary data.</text>
</comment>
<keyword evidence="1" id="KW-0812">Transmembrane</keyword>
<keyword evidence="1" id="KW-0472">Membrane</keyword>
<keyword evidence="4" id="KW-1185">Reference proteome</keyword>
<evidence type="ECO:0000313" key="4">
    <source>
        <dbReference type="Proteomes" id="UP001208935"/>
    </source>
</evidence>
<dbReference type="InterPro" id="IPR028943">
    <property type="entry name" value="ZorC_EH_Signature_dom"/>
</dbReference>
<evidence type="ECO:0000313" key="3">
    <source>
        <dbReference type="EMBL" id="MCW5320906.1"/>
    </source>
</evidence>
<gene>
    <name evidence="3" type="ORF">D5039_06940</name>
</gene>
<keyword evidence="1" id="KW-1133">Transmembrane helix</keyword>
<dbReference type="Pfam" id="PF15611">
    <property type="entry name" value="EH_Signature"/>
    <property type="match status" value="1"/>
</dbReference>